<keyword evidence="4" id="KW-1185">Reference proteome</keyword>
<reference evidence="4" key="1">
    <citation type="journal article" date="2013" name="Nature">
        <title>Draft genome of the wheat A-genome progenitor Triticum urartu.</title>
        <authorList>
            <person name="Ling H.Q."/>
            <person name="Zhao S."/>
            <person name="Liu D."/>
            <person name="Wang J."/>
            <person name="Sun H."/>
            <person name="Zhang C."/>
            <person name="Fan H."/>
            <person name="Li D."/>
            <person name="Dong L."/>
            <person name="Tao Y."/>
            <person name="Gao C."/>
            <person name="Wu H."/>
            <person name="Li Y."/>
            <person name="Cui Y."/>
            <person name="Guo X."/>
            <person name="Zheng S."/>
            <person name="Wang B."/>
            <person name="Yu K."/>
            <person name="Liang Q."/>
            <person name="Yang W."/>
            <person name="Lou X."/>
            <person name="Chen J."/>
            <person name="Feng M."/>
            <person name="Jian J."/>
            <person name="Zhang X."/>
            <person name="Luo G."/>
            <person name="Jiang Y."/>
            <person name="Liu J."/>
            <person name="Wang Z."/>
            <person name="Sha Y."/>
            <person name="Zhang B."/>
            <person name="Wu H."/>
            <person name="Tang D."/>
            <person name="Shen Q."/>
            <person name="Xue P."/>
            <person name="Zou S."/>
            <person name="Wang X."/>
            <person name="Liu X."/>
            <person name="Wang F."/>
            <person name="Yang Y."/>
            <person name="An X."/>
            <person name="Dong Z."/>
            <person name="Zhang K."/>
            <person name="Zhang X."/>
            <person name="Luo M.C."/>
            <person name="Dvorak J."/>
            <person name="Tong Y."/>
            <person name="Wang J."/>
            <person name="Yang H."/>
            <person name="Li Z."/>
            <person name="Wang D."/>
            <person name="Zhang A."/>
            <person name="Wang J."/>
        </authorList>
    </citation>
    <scope>NUCLEOTIDE SEQUENCE</scope>
    <source>
        <strain evidence="4">cv. G1812</strain>
    </source>
</reference>
<feature type="region of interest" description="Disordered" evidence="1">
    <location>
        <begin position="1"/>
        <end position="27"/>
    </location>
</feature>
<organism evidence="3 4">
    <name type="scientific">Triticum urartu</name>
    <name type="common">Red wild einkorn</name>
    <name type="synonym">Crithodium urartu</name>
    <dbReference type="NCBI Taxonomy" id="4572"/>
    <lineage>
        <taxon>Eukaryota</taxon>
        <taxon>Viridiplantae</taxon>
        <taxon>Streptophyta</taxon>
        <taxon>Embryophyta</taxon>
        <taxon>Tracheophyta</taxon>
        <taxon>Spermatophyta</taxon>
        <taxon>Magnoliopsida</taxon>
        <taxon>Liliopsida</taxon>
        <taxon>Poales</taxon>
        <taxon>Poaceae</taxon>
        <taxon>BOP clade</taxon>
        <taxon>Pooideae</taxon>
        <taxon>Triticodae</taxon>
        <taxon>Triticeae</taxon>
        <taxon>Triticinae</taxon>
        <taxon>Triticum</taxon>
    </lineage>
</organism>
<dbReference type="PANTHER" id="PTHR47746:SF40">
    <property type="entry name" value="OS04G0563550 PROTEIN"/>
    <property type="match status" value="1"/>
</dbReference>
<name>A0A8R7P3V4_TRIUA</name>
<dbReference type="Gramene" id="TuG1812G0100004377.01.T01">
    <property type="protein sequence ID" value="TuG1812G0100004377.01.T01"/>
    <property type="gene ID" value="TuG1812G0100004377.01"/>
</dbReference>
<dbReference type="AlphaFoldDB" id="A0A8R7P3V4"/>
<evidence type="ECO:0000256" key="1">
    <source>
        <dbReference type="SAM" id="MobiDB-lite"/>
    </source>
</evidence>
<dbReference type="EnsemblPlants" id="TuG1812G0100004377.01.T01">
    <property type="protein sequence ID" value="TuG1812G0100004377.01.T01"/>
    <property type="gene ID" value="TuG1812G0100004377.01"/>
</dbReference>
<accession>A0A8R7P3V4</accession>
<protein>
    <recommendedName>
        <fullName evidence="2">Reverse transcriptase zinc-binding domain-containing protein</fullName>
    </recommendedName>
</protein>
<reference evidence="3" key="2">
    <citation type="submission" date="2018-03" db="EMBL/GenBank/DDBJ databases">
        <title>The Triticum urartu genome reveals the dynamic nature of wheat genome evolution.</title>
        <authorList>
            <person name="Ling H."/>
            <person name="Ma B."/>
            <person name="Shi X."/>
            <person name="Liu H."/>
            <person name="Dong L."/>
            <person name="Sun H."/>
            <person name="Cao Y."/>
            <person name="Gao Q."/>
            <person name="Zheng S."/>
            <person name="Li Y."/>
            <person name="Yu Y."/>
            <person name="Du H."/>
            <person name="Qi M."/>
            <person name="Li Y."/>
            <person name="Yu H."/>
            <person name="Cui Y."/>
            <person name="Wang N."/>
            <person name="Chen C."/>
            <person name="Wu H."/>
            <person name="Zhao Y."/>
            <person name="Zhang J."/>
            <person name="Li Y."/>
            <person name="Zhou W."/>
            <person name="Zhang B."/>
            <person name="Hu W."/>
            <person name="Eijk M."/>
            <person name="Tang J."/>
            <person name="Witsenboer H."/>
            <person name="Zhao S."/>
            <person name="Li Z."/>
            <person name="Zhang A."/>
            <person name="Wang D."/>
            <person name="Liang C."/>
        </authorList>
    </citation>
    <scope>NUCLEOTIDE SEQUENCE [LARGE SCALE GENOMIC DNA]</scope>
    <source>
        <strain evidence="3">cv. G1812</strain>
    </source>
</reference>
<evidence type="ECO:0000259" key="2">
    <source>
        <dbReference type="Pfam" id="PF13966"/>
    </source>
</evidence>
<reference evidence="3" key="3">
    <citation type="submission" date="2022-06" db="UniProtKB">
        <authorList>
            <consortium name="EnsemblPlants"/>
        </authorList>
    </citation>
    <scope>IDENTIFICATION</scope>
</reference>
<dbReference type="Pfam" id="PF13966">
    <property type="entry name" value="zf-RVT"/>
    <property type="match status" value="1"/>
</dbReference>
<feature type="domain" description="Reverse transcriptase zinc-binding" evidence="2">
    <location>
        <begin position="61"/>
        <end position="99"/>
    </location>
</feature>
<evidence type="ECO:0000313" key="4">
    <source>
        <dbReference type="Proteomes" id="UP000015106"/>
    </source>
</evidence>
<sequence>MPKMILYGSTPLAGNTRPSRHTKRNSLAQSNPLWSTLCGGLGLPPKSSSSLGWLFKTEFGRQTLEKRGWPNCGLCTLCKQKQESVDHLFYKCRFSIRLWGLVKDWLQLVSIDTSSWHLSGNIEEWWVGLSDTSISNRKAMASLTMLVAWTIWNERNARVFHQKSAPPTVLLANIKKEATLWVSAGASKLGYLMTRE</sequence>
<dbReference type="PANTHER" id="PTHR47746">
    <property type="entry name" value="ZF-RVT DOMAIN-CONTAINING PROTEIN"/>
    <property type="match status" value="1"/>
</dbReference>
<proteinExistence type="predicted"/>
<dbReference type="Proteomes" id="UP000015106">
    <property type="component" value="Chromosome 1"/>
</dbReference>
<evidence type="ECO:0000313" key="3">
    <source>
        <dbReference type="EnsemblPlants" id="TuG1812G0100004377.01.T01"/>
    </source>
</evidence>
<dbReference type="InterPro" id="IPR026960">
    <property type="entry name" value="RVT-Znf"/>
</dbReference>